<organism evidence="1">
    <name type="scientific">marine metagenome</name>
    <dbReference type="NCBI Taxonomy" id="408172"/>
    <lineage>
        <taxon>unclassified sequences</taxon>
        <taxon>metagenomes</taxon>
        <taxon>ecological metagenomes</taxon>
    </lineage>
</organism>
<evidence type="ECO:0008006" key="2">
    <source>
        <dbReference type="Google" id="ProtNLM"/>
    </source>
</evidence>
<proteinExistence type="predicted"/>
<gene>
    <name evidence="1" type="ORF">METZ01_LOCUS166296</name>
</gene>
<accession>A0A382BJI8</accession>
<dbReference type="Pfam" id="PF02620">
    <property type="entry name" value="YceD"/>
    <property type="match status" value="1"/>
</dbReference>
<dbReference type="InterPro" id="IPR003772">
    <property type="entry name" value="YceD"/>
</dbReference>
<sequence>MRPHNDFNIEFGGLKLGHHNFDFDISETFFNDYSYCDFSHAEINIDVALIKKTTIMEFNIVARGNVRTKCDLTNEPYDQPIDNNIDLVVKFGNEFNNEDDEILIIPHGEHKINLAQYIYELIVLSVPAKRIHPGVIDGSLKSEILNILEDLKPKENKKTVDPRWEKLKKIVTNK</sequence>
<reference evidence="1" key="1">
    <citation type="submission" date="2018-05" db="EMBL/GenBank/DDBJ databases">
        <authorList>
            <person name="Lanie J.A."/>
            <person name="Ng W.-L."/>
            <person name="Kazmierczak K.M."/>
            <person name="Andrzejewski T.M."/>
            <person name="Davidsen T.M."/>
            <person name="Wayne K.J."/>
            <person name="Tettelin H."/>
            <person name="Glass J.I."/>
            <person name="Rusch D."/>
            <person name="Podicherti R."/>
            <person name="Tsui H.-C.T."/>
            <person name="Winkler M.E."/>
        </authorList>
    </citation>
    <scope>NUCLEOTIDE SEQUENCE</scope>
</reference>
<dbReference type="EMBL" id="UINC01029909">
    <property type="protein sequence ID" value="SVB13442.1"/>
    <property type="molecule type" value="Genomic_DNA"/>
</dbReference>
<protein>
    <recommendedName>
        <fullName evidence="2">DUF177 domain-containing protein</fullName>
    </recommendedName>
</protein>
<evidence type="ECO:0000313" key="1">
    <source>
        <dbReference type="EMBL" id="SVB13442.1"/>
    </source>
</evidence>
<dbReference type="AlphaFoldDB" id="A0A382BJI8"/>
<name>A0A382BJI8_9ZZZZ</name>